<protein>
    <recommendedName>
        <fullName evidence="4">Phage protein</fullName>
    </recommendedName>
</protein>
<dbReference type="InterPro" id="IPR011688">
    <property type="entry name" value="PVL_Orf50"/>
</dbReference>
<sequence>MKTITIFGMEYDILGENLKSLEKNGITDKQLRVRLLNGWAINEACKVPIGMRVKDYRLMQAFWNEEEDNEEAKQNYHDEKQREERPWLYDGTAQPPYPMGEWRKHLEKDIFPKAVR</sequence>
<proteinExistence type="predicted"/>
<feature type="region of interest" description="Disordered" evidence="1">
    <location>
        <begin position="67"/>
        <end position="90"/>
    </location>
</feature>
<evidence type="ECO:0000256" key="1">
    <source>
        <dbReference type="SAM" id="MobiDB-lite"/>
    </source>
</evidence>
<dbReference type="Proteomes" id="UP000664081">
    <property type="component" value="Unassembled WGS sequence"/>
</dbReference>
<dbReference type="EMBL" id="JAFNLT010000013">
    <property type="protein sequence ID" value="MBO1228209.1"/>
    <property type="molecule type" value="Genomic_DNA"/>
</dbReference>
<accession>A0ABS3L739</accession>
<evidence type="ECO:0000313" key="3">
    <source>
        <dbReference type="Proteomes" id="UP000664081"/>
    </source>
</evidence>
<organism evidence="2 3">
    <name type="scientific">Staphylococcus nepalensis</name>
    <dbReference type="NCBI Taxonomy" id="214473"/>
    <lineage>
        <taxon>Bacteria</taxon>
        <taxon>Bacillati</taxon>
        <taxon>Bacillota</taxon>
        <taxon>Bacilli</taxon>
        <taxon>Bacillales</taxon>
        <taxon>Staphylococcaceae</taxon>
        <taxon>Staphylococcus</taxon>
    </lineage>
</organism>
<name>A0ABS3L739_9STAP</name>
<dbReference type="RefSeq" id="WP_207572482.1">
    <property type="nucleotide sequence ID" value="NZ_JAFNLQ010000006.1"/>
</dbReference>
<reference evidence="2 3" key="1">
    <citation type="submission" date="2021-03" db="EMBL/GenBank/DDBJ databases">
        <title>Staphylococci and Mammaliicocci in bats.</title>
        <authorList>
            <person name="Fountain K."/>
        </authorList>
    </citation>
    <scope>NUCLEOTIDE SEQUENCE [LARGE SCALE GENOMIC DNA]</scope>
    <source>
        <strain evidence="2 3">18_1_E_SW</strain>
    </source>
</reference>
<feature type="compositionally biased region" description="Basic and acidic residues" evidence="1">
    <location>
        <begin position="71"/>
        <end position="87"/>
    </location>
</feature>
<keyword evidence="3" id="KW-1185">Reference proteome</keyword>
<evidence type="ECO:0008006" key="4">
    <source>
        <dbReference type="Google" id="ProtNLM"/>
    </source>
</evidence>
<comment type="caution">
    <text evidence="2">The sequence shown here is derived from an EMBL/GenBank/DDBJ whole genome shotgun (WGS) entry which is preliminary data.</text>
</comment>
<gene>
    <name evidence="2" type="ORF">J3T88_12990</name>
</gene>
<dbReference type="Pfam" id="PF07768">
    <property type="entry name" value="PVL_ORF50"/>
    <property type="match status" value="1"/>
</dbReference>
<evidence type="ECO:0000313" key="2">
    <source>
        <dbReference type="EMBL" id="MBO1228209.1"/>
    </source>
</evidence>